<dbReference type="STRING" id="56857.A0A200QFY8"/>
<dbReference type="InterPro" id="IPR036396">
    <property type="entry name" value="Cyt_P450_sf"/>
</dbReference>
<dbReference type="GO" id="GO:0016705">
    <property type="term" value="F:oxidoreductase activity, acting on paired donors, with incorporation or reduction of molecular oxygen"/>
    <property type="evidence" value="ECO:0007669"/>
    <property type="project" value="InterPro"/>
</dbReference>
<dbReference type="AlphaFoldDB" id="A0A200QFY8"/>
<accession>A0A200QFY8</accession>
<dbReference type="GO" id="GO:0005506">
    <property type="term" value="F:iron ion binding"/>
    <property type="evidence" value="ECO:0007669"/>
    <property type="project" value="InterPro"/>
</dbReference>
<keyword evidence="5" id="KW-0479">Metal-binding</keyword>
<evidence type="ECO:0000256" key="7">
    <source>
        <dbReference type="ARBA" id="ARBA00023002"/>
    </source>
</evidence>
<comment type="similarity">
    <text evidence="2">Belongs to the cytochrome P450 family.</text>
</comment>
<dbReference type="InterPro" id="IPR001128">
    <property type="entry name" value="Cyt_P450"/>
</dbReference>
<keyword evidence="12" id="KW-1185">Reference proteome</keyword>
<evidence type="ECO:0000256" key="5">
    <source>
        <dbReference type="ARBA" id="ARBA00022723"/>
    </source>
</evidence>
<keyword evidence="3" id="KW-0349">Heme</keyword>
<proteinExistence type="inferred from homology"/>
<reference evidence="11 12" key="1">
    <citation type="journal article" date="2017" name="Mol. Plant">
        <title>The Genome of Medicinal Plant Macleaya cordata Provides New Insights into Benzylisoquinoline Alkaloids Metabolism.</title>
        <authorList>
            <person name="Liu X."/>
            <person name="Liu Y."/>
            <person name="Huang P."/>
            <person name="Ma Y."/>
            <person name="Qing Z."/>
            <person name="Tang Q."/>
            <person name="Cao H."/>
            <person name="Cheng P."/>
            <person name="Zheng Y."/>
            <person name="Yuan Z."/>
            <person name="Zhou Y."/>
            <person name="Liu J."/>
            <person name="Tang Z."/>
            <person name="Zhuo Y."/>
            <person name="Zhang Y."/>
            <person name="Yu L."/>
            <person name="Huang J."/>
            <person name="Yang P."/>
            <person name="Peng Q."/>
            <person name="Zhang J."/>
            <person name="Jiang W."/>
            <person name="Zhang Z."/>
            <person name="Lin K."/>
            <person name="Ro D.K."/>
            <person name="Chen X."/>
            <person name="Xiong X."/>
            <person name="Shang Y."/>
            <person name="Huang S."/>
            <person name="Zeng J."/>
        </authorList>
    </citation>
    <scope>NUCLEOTIDE SEQUENCE [LARGE SCALE GENOMIC DNA]</scope>
    <source>
        <strain evidence="12">cv. BLH2017</strain>
        <tissue evidence="11">Root</tissue>
    </source>
</reference>
<keyword evidence="7" id="KW-0560">Oxidoreductase</keyword>
<evidence type="ECO:0000256" key="1">
    <source>
        <dbReference type="ARBA" id="ARBA00004370"/>
    </source>
</evidence>
<evidence type="ECO:0000256" key="3">
    <source>
        <dbReference type="ARBA" id="ARBA00022617"/>
    </source>
</evidence>
<dbReference type="SUPFAM" id="SSF48264">
    <property type="entry name" value="Cytochrome P450"/>
    <property type="match status" value="1"/>
</dbReference>
<comment type="caution">
    <text evidence="11">The sequence shown here is derived from an EMBL/GenBank/DDBJ whole genome shotgun (WGS) entry which is preliminary data.</text>
</comment>
<evidence type="ECO:0000256" key="10">
    <source>
        <dbReference type="ARBA" id="ARBA00023136"/>
    </source>
</evidence>
<gene>
    <name evidence="11" type="ORF">BVC80_7549g3</name>
</gene>
<dbReference type="GO" id="GO:0016020">
    <property type="term" value="C:membrane"/>
    <property type="evidence" value="ECO:0007669"/>
    <property type="project" value="UniProtKB-SubCell"/>
</dbReference>
<dbReference type="Pfam" id="PF00067">
    <property type="entry name" value="p450"/>
    <property type="match status" value="1"/>
</dbReference>
<evidence type="ECO:0000313" key="12">
    <source>
        <dbReference type="Proteomes" id="UP000195402"/>
    </source>
</evidence>
<dbReference type="EMBL" id="MVGT01002106">
    <property type="protein sequence ID" value="OVA09345.1"/>
    <property type="molecule type" value="Genomic_DNA"/>
</dbReference>
<keyword evidence="9" id="KW-0503">Monooxygenase</keyword>
<dbReference type="GO" id="GO:0020037">
    <property type="term" value="F:heme binding"/>
    <property type="evidence" value="ECO:0007669"/>
    <property type="project" value="InterPro"/>
</dbReference>
<evidence type="ECO:0000256" key="6">
    <source>
        <dbReference type="ARBA" id="ARBA00022989"/>
    </source>
</evidence>
<keyword evidence="4" id="KW-0812">Transmembrane</keyword>
<keyword evidence="6" id="KW-1133">Transmembrane helix</keyword>
<comment type="subcellular location">
    <subcellularLocation>
        <location evidence="1">Membrane</location>
    </subcellularLocation>
</comment>
<dbReference type="GO" id="GO:0033075">
    <property type="term" value="P:isoquinoline alkaloid biosynthetic process"/>
    <property type="evidence" value="ECO:0007669"/>
    <property type="project" value="UniProtKB-ARBA"/>
</dbReference>
<dbReference type="OrthoDB" id="1470350at2759"/>
<evidence type="ECO:0000313" key="11">
    <source>
        <dbReference type="EMBL" id="OVA09345.1"/>
    </source>
</evidence>
<organism evidence="11 12">
    <name type="scientific">Macleaya cordata</name>
    <name type="common">Five-seeded plume-poppy</name>
    <name type="synonym">Bocconia cordata</name>
    <dbReference type="NCBI Taxonomy" id="56857"/>
    <lineage>
        <taxon>Eukaryota</taxon>
        <taxon>Viridiplantae</taxon>
        <taxon>Streptophyta</taxon>
        <taxon>Embryophyta</taxon>
        <taxon>Tracheophyta</taxon>
        <taxon>Spermatophyta</taxon>
        <taxon>Magnoliopsida</taxon>
        <taxon>Ranunculales</taxon>
        <taxon>Papaveraceae</taxon>
        <taxon>Papaveroideae</taxon>
        <taxon>Macleaya</taxon>
    </lineage>
</organism>
<dbReference type="PANTHER" id="PTHR24282">
    <property type="entry name" value="CYTOCHROME P450 FAMILY MEMBER"/>
    <property type="match status" value="1"/>
</dbReference>
<evidence type="ECO:0000256" key="2">
    <source>
        <dbReference type="ARBA" id="ARBA00010617"/>
    </source>
</evidence>
<evidence type="ECO:0000256" key="8">
    <source>
        <dbReference type="ARBA" id="ARBA00023004"/>
    </source>
</evidence>
<evidence type="ECO:0000256" key="9">
    <source>
        <dbReference type="ARBA" id="ARBA00023033"/>
    </source>
</evidence>
<keyword evidence="8" id="KW-0408">Iron</keyword>
<name>A0A200QFY8_MACCD</name>
<dbReference type="InParanoid" id="A0A200QFY8"/>
<dbReference type="Proteomes" id="UP000195402">
    <property type="component" value="Unassembled WGS sequence"/>
</dbReference>
<sequence length="106" mass="12294">MVKDDLLGLLMESNLNESQLGNSMTMDEVIEECKLFYFAGQETTSILLTWTMILLSMHQDWQTRARDKVLKVFGESEPNFDDLSKLKIVSININYCWEAKPNLWVS</sequence>
<dbReference type="Gene3D" id="1.10.630.10">
    <property type="entry name" value="Cytochrome P450"/>
    <property type="match status" value="1"/>
</dbReference>
<protein>
    <submittedName>
        <fullName evidence="11">Cytochrome P450</fullName>
    </submittedName>
</protein>
<dbReference type="GO" id="GO:0004497">
    <property type="term" value="F:monooxygenase activity"/>
    <property type="evidence" value="ECO:0007669"/>
    <property type="project" value="UniProtKB-KW"/>
</dbReference>
<dbReference type="InterPro" id="IPR050665">
    <property type="entry name" value="Cytochrome_P450_Monooxygen"/>
</dbReference>
<keyword evidence="10" id="KW-0472">Membrane</keyword>
<dbReference type="OMA" id="ININYCW"/>
<evidence type="ECO:0000256" key="4">
    <source>
        <dbReference type="ARBA" id="ARBA00022692"/>
    </source>
</evidence>
<dbReference type="PANTHER" id="PTHR24282:SF135">
    <property type="entry name" value="CYTOCHROME P450 709B2"/>
    <property type="match status" value="1"/>
</dbReference>